<accession>A0ABY3XXP8</accession>
<organism evidence="1 2">
    <name type="scientific">Streptomyces tubbatahanensis</name>
    <dbReference type="NCBI Taxonomy" id="2923272"/>
    <lineage>
        <taxon>Bacteria</taxon>
        <taxon>Bacillati</taxon>
        <taxon>Actinomycetota</taxon>
        <taxon>Actinomycetes</taxon>
        <taxon>Kitasatosporales</taxon>
        <taxon>Streptomycetaceae</taxon>
        <taxon>Streptomyces</taxon>
    </lineage>
</organism>
<protein>
    <submittedName>
        <fullName evidence="1">Uncharacterized protein</fullName>
    </submittedName>
</protein>
<evidence type="ECO:0000313" key="2">
    <source>
        <dbReference type="Proteomes" id="UP001202244"/>
    </source>
</evidence>
<reference evidence="1 2" key="1">
    <citation type="journal article" date="2023" name="Microbiol. Spectr.">
        <title>Synergy between Genome Mining, Metabolomics, and Bioinformatics Uncovers Antibacterial Chlorinated Carbazole Alkaloids and Their Biosynthetic Gene Cluster from Streptomyces tubbatahanensis sp. nov., a Novel Actinomycete Isolated from Sulu Sea, Philippines.</title>
        <authorList>
            <person name="Tenebro C.P."/>
            <person name="Trono D.J.V.L."/>
            <person name="Balida L.A.P."/>
            <person name="Bayog L.K.A."/>
            <person name="Bruna J.R."/>
            <person name="Sabido E.M."/>
            <person name="Caspe D.P.C."/>
            <person name="de Los Santos E.L.C."/>
            <person name="Saludes J.P."/>
            <person name="Dalisay D.S."/>
        </authorList>
    </citation>
    <scope>NUCLEOTIDE SEQUENCE [LARGE SCALE GENOMIC DNA]</scope>
    <source>
        <strain evidence="1 2">DSD3025</strain>
    </source>
</reference>
<dbReference type="Proteomes" id="UP001202244">
    <property type="component" value="Chromosome"/>
</dbReference>
<proteinExistence type="predicted"/>
<keyword evidence="2" id="KW-1185">Reference proteome</keyword>
<dbReference type="EMBL" id="CP093846">
    <property type="protein sequence ID" value="UNS99160.1"/>
    <property type="molecule type" value="Genomic_DNA"/>
</dbReference>
<gene>
    <name evidence="1" type="ORF">MMF93_23860</name>
</gene>
<name>A0ABY3XXP8_9ACTN</name>
<dbReference type="RefSeq" id="WP_242754673.1">
    <property type="nucleotide sequence ID" value="NZ_CP093846.1"/>
</dbReference>
<evidence type="ECO:0000313" key="1">
    <source>
        <dbReference type="EMBL" id="UNS99160.1"/>
    </source>
</evidence>
<sequence length="53" mass="5891">MPRDLTSAFSRGRKGFYGTCRRCGKPIRLTAGENEDGTLVIRARCCPRTEKSA</sequence>